<dbReference type="PANTHER" id="PTHR44688">
    <property type="entry name" value="DNA-BINDING TRANSCRIPTIONAL ACTIVATOR DEVR_DOSR"/>
    <property type="match status" value="1"/>
</dbReference>
<dbReference type="SUPFAM" id="SSF46894">
    <property type="entry name" value="C-terminal effector domain of the bipartite response regulators"/>
    <property type="match status" value="1"/>
</dbReference>
<comment type="caution">
    <text evidence="5">The sequence shown here is derived from an EMBL/GenBank/DDBJ whole genome shotgun (WGS) entry which is preliminary data.</text>
</comment>
<reference evidence="5" key="2">
    <citation type="submission" date="2022-12" db="EMBL/GenBank/DDBJ databases">
        <authorList>
            <person name="Sun Q."/>
            <person name="Zhou Y."/>
        </authorList>
    </citation>
    <scope>NUCLEOTIDE SEQUENCE</scope>
    <source>
        <strain evidence="5">CGMCC 1.15034</strain>
    </source>
</reference>
<protein>
    <submittedName>
        <fullName evidence="5">Transcriptional regulator</fullName>
    </submittedName>
</protein>
<dbReference type="Proteomes" id="UP000625079">
    <property type="component" value="Unassembled WGS sequence"/>
</dbReference>
<dbReference type="InterPro" id="IPR036693">
    <property type="entry name" value="TF_LuxR_autoind-bd_dom_sf"/>
</dbReference>
<dbReference type="Pfam" id="PF03472">
    <property type="entry name" value="Autoind_bind"/>
    <property type="match status" value="1"/>
</dbReference>
<evidence type="ECO:0000313" key="5">
    <source>
        <dbReference type="EMBL" id="GGI34064.1"/>
    </source>
</evidence>
<dbReference type="AlphaFoldDB" id="A0AA88BDK4"/>
<evidence type="ECO:0000256" key="1">
    <source>
        <dbReference type="ARBA" id="ARBA00023015"/>
    </source>
</evidence>
<keyword evidence="2" id="KW-0238">DNA-binding</keyword>
<dbReference type="InterPro" id="IPR005143">
    <property type="entry name" value="TF_LuxR_autoind-bd_dom"/>
</dbReference>
<gene>
    <name evidence="5" type="ORF">GCM10010987_77550</name>
</gene>
<reference evidence="5" key="1">
    <citation type="journal article" date="2014" name="Int. J. Syst. Evol. Microbiol.">
        <title>Complete genome sequence of Corynebacterium casei LMG S-19264T (=DSM 44701T), isolated from a smear-ripened cheese.</title>
        <authorList>
            <consortium name="US DOE Joint Genome Institute (JGI-PGF)"/>
            <person name="Walter F."/>
            <person name="Albersmeier A."/>
            <person name="Kalinowski J."/>
            <person name="Ruckert C."/>
        </authorList>
    </citation>
    <scope>NUCLEOTIDE SEQUENCE</scope>
    <source>
        <strain evidence="5">CGMCC 1.15034</strain>
    </source>
</reference>
<organism evidence="5 6">
    <name type="scientific">Bradyrhizobium guangdongense</name>
    <dbReference type="NCBI Taxonomy" id="1325090"/>
    <lineage>
        <taxon>Bacteria</taxon>
        <taxon>Pseudomonadati</taxon>
        <taxon>Pseudomonadota</taxon>
        <taxon>Alphaproteobacteria</taxon>
        <taxon>Hyphomicrobiales</taxon>
        <taxon>Nitrobacteraceae</taxon>
        <taxon>Bradyrhizobium</taxon>
    </lineage>
</organism>
<dbReference type="InterPro" id="IPR016032">
    <property type="entry name" value="Sig_transdc_resp-reg_C-effctor"/>
</dbReference>
<feature type="domain" description="HTH luxR-type" evidence="4">
    <location>
        <begin position="175"/>
        <end position="240"/>
    </location>
</feature>
<dbReference type="PROSITE" id="PS00622">
    <property type="entry name" value="HTH_LUXR_1"/>
    <property type="match status" value="1"/>
</dbReference>
<keyword evidence="3" id="KW-0804">Transcription</keyword>
<dbReference type="PROSITE" id="PS50043">
    <property type="entry name" value="HTH_LUXR_2"/>
    <property type="match status" value="1"/>
</dbReference>
<dbReference type="InterPro" id="IPR036388">
    <property type="entry name" value="WH-like_DNA-bd_sf"/>
</dbReference>
<sequence length="245" mass="27913">MRMSTHRIFQNFLNLLINANHADGFSDALAVTGRALELPCLAYLAWPKRRGENALVISTYPANWVAHYVRSHYERLDPIIERALETTEPFSWDHREPHRLISRAQRSLLDEAAQCGIRLGFTVPIHNGASMAALTFATDQNDRAFQLSIERRSEVLQFMAISFDRRVRQKLSHELMIANVELSRREMECLDWVAKGKTTWEIGQILQISPNTVKSYLNNAKNKLGVRTLAEATSRLGAAKAVRQD</sequence>
<dbReference type="Pfam" id="PF00196">
    <property type="entry name" value="GerE"/>
    <property type="match status" value="1"/>
</dbReference>
<evidence type="ECO:0000256" key="2">
    <source>
        <dbReference type="ARBA" id="ARBA00023125"/>
    </source>
</evidence>
<dbReference type="GO" id="GO:0006355">
    <property type="term" value="P:regulation of DNA-templated transcription"/>
    <property type="evidence" value="ECO:0007669"/>
    <property type="project" value="InterPro"/>
</dbReference>
<dbReference type="Gene3D" id="3.30.450.80">
    <property type="entry name" value="Transcription factor LuxR-like, autoinducer-binding domain"/>
    <property type="match status" value="1"/>
</dbReference>
<evidence type="ECO:0000313" key="6">
    <source>
        <dbReference type="Proteomes" id="UP000625079"/>
    </source>
</evidence>
<dbReference type="PANTHER" id="PTHR44688:SF16">
    <property type="entry name" value="DNA-BINDING TRANSCRIPTIONAL ACTIVATOR DEVR_DOSR"/>
    <property type="match status" value="1"/>
</dbReference>
<name>A0AA88BDK4_9BRAD</name>
<dbReference type="GO" id="GO:0003677">
    <property type="term" value="F:DNA binding"/>
    <property type="evidence" value="ECO:0007669"/>
    <property type="project" value="UniProtKB-KW"/>
</dbReference>
<dbReference type="InterPro" id="IPR000792">
    <property type="entry name" value="Tscrpt_reg_LuxR_C"/>
</dbReference>
<dbReference type="SUPFAM" id="SSF75516">
    <property type="entry name" value="Pheromone-binding domain of LuxR-like quorum-sensing transcription factors"/>
    <property type="match status" value="1"/>
</dbReference>
<accession>A0AA88BDK4</accession>
<dbReference type="PRINTS" id="PR00038">
    <property type="entry name" value="HTHLUXR"/>
</dbReference>
<dbReference type="CDD" id="cd06170">
    <property type="entry name" value="LuxR_C_like"/>
    <property type="match status" value="1"/>
</dbReference>
<evidence type="ECO:0000256" key="3">
    <source>
        <dbReference type="ARBA" id="ARBA00023163"/>
    </source>
</evidence>
<evidence type="ECO:0000259" key="4">
    <source>
        <dbReference type="PROSITE" id="PS50043"/>
    </source>
</evidence>
<dbReference type="SMART" id="SM00421">
    <property type="entry name" value="HTH_LUXR"/>
    <property type="match status" value="1"/>
</dbReference>
<dbReference type="Gene3D" id="1.10.10.10">
    <property type="entry name" value="Winged helix-like DNA-binding domain superfamily/Winged helix DNA-binding domain"/>
    <property type="match status" value="1"/>
</dbReference>
<proteinExistence type="predicted"/>
<keyword evidence="1" id="KW-0805">Transcription regulation</keyword>
<dbReference type="EMBL" id="BMHC01000038">
    <property type="protein sequence ID" value="GGI34064.1"/>
    <property type="molecule type" value="Genomic_DNA"/>
</dbReference>